<protein>
    <submittedName>
        <fullName evidence="1">Agglutinin biogenesis protein MshI</fullName>
    </submittedName>
</protein>
<dbReference type="PANTHER" id="PTHR32432:SF3">
    <property type="entry name" value="ETHANOLAMINE UTILIZATION PROTEIN EUTJ"/>
    <property type="match status" value="1"/>
</dbReference>
<organism evidence="1 2">
    <name type="scientific">Wenzhouxiangella sediminis</name>
    <dbReference type="NCBI Taxonomy" id="1792836"/>
    <lineage>
        <taxon>Bacteria</taxon>
        <taxon>Pseudomonadati</taxon>
        <taxon>Pseudomonadota</taxon>
        <taxon>Gammaproteobacteria</taxon>
        <taxon>Chromatiales</taxon>
        <taxon>Wenzhouxiangellaceae</taxon>
        <taxon>Wenzhouxiangella</taxon>
    </lineage>
</organism>
<gene>
    <name evidence="1" type="ORF">DZC52_00795</name>
</gene>
<sequence>MKLFRKRARNQAITGLYLTPRVLATAAVDHQRGRKPRLVSAQCLELGGDRELERVVQQAVPDRGSLVNLVMAEGQYELLLVEAPRVDPSELRAAVRWKVRNLIDFHIDDAVIDVFEIPGQNNRPQGQAMMYAVAARAREVREYIDLVENADLDLRVIDITEMALRNLAAQLEEDVRGVAMLYFSDDHGIISITRQGSLYLSRSLATGTEQLLDDPDASYDQIALEVQRSLDYYDSHFGQPPVAALRVLPGFAAHEGLVESLGDALSIPVDGYRSEEVVSSDLELPDAFLSEFLIALGGALRHEEVSL</sequence>
<dbReference type="Pfam" id="PF11104">
    <property type="entry name" value="PilM_2"/>
    <property type="match status" value="1"/>
</dbReference>
<dbReference type="RefSeq" id="WP_116649221.1">
    <property type="nucleotide sequence ID" value="NZ_QUZK01000004.1"/>
</dbReference>
<dbReference type="InterPro" id="IPR043129">
    <property type="entry name" value="ATPase_NBD"/>
</dbReference>
<proteinExistence type="predicted"/>
<comment type="caution">
    <text evidence="1">The sequence shown here is derived from an EMBL/GenBank/DDBJ whole genome shotgun (WGS) entry which is preliminary data.</text>
</comment>
<dbReference type="AlphaFoldDB" id="A0A3E1KCK8"/>
<dbReference type="Proteomes" id="UP000260351">
    <property type="component" value="Unassembled WGS sequence"/>
</dbReference>
<accession>A0A3E1KCK8</accession>
<name>A0A3E1KCK8_9GAMM</name>
<dbReference type="EMBL" id="QUZK01000004">
    <property type="protein sequence ID" value="RFF32692.1"/>
    <property type="molecule type" value="Genomic_DNA"/>
</dbReference>
<dbReference type="Gene3D" id="3.30.1490.300">
    <property type="match status" value="1"/>
</dbReference>
<dbReference type="InterPro" id="IPR005883">
    <property type="entry name" value="PilM"/>
</dbReference>
<dbReference type="PANTHER" id="PTHR32432">
    <property type="entry name" value="CELL DIVISION PROTEIN FTSA-RELATED"/>
    <property type="match status" value="1"/>
</dbReference>
<dbReference type="InterPro" id="IPR050696">
    <property type="entry name" value="FtsA/MreB"/>
</dbReference>
<evidence type="ECO:0000313" key="2">
    <source>
        <dbReference type="Proteomes" id="UP000260351"/>
    </source>
</evidence>
<dbReference type="SUPFAM" id="SSF53067">
    <property type="entry name" value="Actin-like ATPase domain"/>
    <property type="match status" value="1"/>
</dbReference>
<reference evidence="1 2" key="1">
    <citation type="submission" date="2018-08" db="EMBL/GenBank/DDBJ databases">
        <title>Wenzhouxiangella salilacus sp. nov., a novel bacterium isolated from a saline lake in Xinjiang Province, China.</title>
        <authorList>
            <person name="Han S."/>
        </authorList>
    </citation>
    <scope>NUCLEOTIDE SEQUENCE [LARGE SCALE GENOMIC DNA]</scope>
    <source>
        <strain evidence="1 2">XDB06</strain>
    </source>
</reference>
<dbReference type="OrthoDB" id="5296002at2"/>
<keyword evidence="2" id="KW-1185">Reference proteome</keyword>
<evidence type="ECO:0000313" key="1">
    <source>
        <dbReference type="EMBL" id="RFF32692.1"/>
    </source>
</evidence>